<organism evidence="1">
    <name type="scientific">Gallibacterium anatis</name>
    <dbReference type="NCBI Taxonomy" id="750"/>
    <lineage>
        <taxon>Bacteria</taxon>
        <taxon>Pseudomonadati</taxon>
        <taxon>Pseudomonadota</taxon>
        <taxon>Gammaproteobacteria</taxon>
        <taxon>Pasteurellales</taxon>
        <taxon>Pasteurellaceae</taxon>
        <taxon>Gallibacterium</taxon>
    </lineage>
</organism>
<dbReference type="AlphaFoldDB" id="A0A930UTB5"/>
<dbReference type="EMBL" id="JADION010000006">
    <property type="protein sequence ID" value="MBF4102326.1"/>
    <property type="molecule type" value="Genomic_DNA"/>
</dbReference>
<protein>
    <recommendedName>
        <fullName evidence="2">Trimeric autotransporter adhesin YadA-like stalk domain-containing protein</fullName>
    </recommendedName>
</protein>
<sequence>MADGTKLVKVGNKFYKPSQLVDPDADKPQVKPEEVAKNWTVNDSISLVNKDGSNAPTLKNVGSGLKDAAGNVTSIDQAVGTNAVNVDDLRTIGKAATTEVTGTGAAEVTKVTGADGQNIYNVHVERFMQVAETDVEGNKVVKLRITTITKKQTSKIKPILMVSGITIPISKIKLK</sequence>
<accession>A0A930UTB5</accession>
<comment type="caution">
    <text evidence="1">The sequence shown here is derived from an EMBL/GenBank/DDBJ whole genome shotgun (WGS) entry which is preliminary data.</text>
</comment>
<reference evidence="1" key="1">
    <citation type="submission" date="2020-11" db="EMBL/GenBank/DDBJ databases">
        <title>Gallibacterium anatis 1637, full genome, WGS.</title>
        <authorList>
            <person name="Laishevtcev A.I."/>
            <person name="Yakimova E.A."/>
            <person name="Petkovich D."/>
            <person name="Stepanova T.V."/>
            <person name="Kalendr R.S."/>
            <person name="Rubalsky E.O."/>
            <person name="Zulkarneev E.R."/>
            <person name="Aleshkin A.V."/>
        </authorList>
    </citation>
    <scope>NUCLEOTIDE SEQUENCE</scope>
    <source>
        <strain evidence="1">1637</strain>
    </source>
</reference>
<gene>
    <name evidence="1" type="ORF">INT80_03275</name>
</gene>
<evidence type="ECO:0000313" key="1">
    <source>
        <dbReference type="EMBL" id="MBF4102326.1"/>
    </source>
</evidence>
<name>A0A930UTB5_9PAST</name>
<evidence type="ECO:0008006" key="2">
    <source>
        <dbReference type="Google" id="ProtNLM"/>
    </source>
</evidence>
<proteinExistence type="predicted"/>